<dbReference type="WBParaSite" id="TREG1_23560.1">
    <property type="protein sequence ID" value="TREG1_23560.1"/>
    <property type="gene ID" value="TREG1_23560"/>
</dbReference>
<dbReference type="Proteomes" id="UP000050795">
    <property type="component" value="Unassembled WGS sequence"/>
</dbReference>
<reference evidence="2" key="2">
    <citation type="submission" date="2023-11" db="UniProtKB">
        <authorList>
            <consortium name="WormBaseParasite"/>
        </authorList>
    </citation>
    <scope>IDENTIFICATION</scope>
</reference>
<protein>
    <submittedName>
        <fullName evidence="2">Uncharacterized protein</fullName>
    </submittedName>
</protein>
<sequence length="138" mass="15344">MDEGGVCFKYYMILNRLSVVSNQFLSCKTSSNIWKLVKQITGGKHVNDDPSSVNVRTFNDSSINRLPDVMISNSISVNNDRFSGFDTDDVLKCFLCPQSLSPNAITAIVHRKCDDALCYPPISIFNELFSTDVVLPAL</sequence>
<evidence type="ECO:0000313" key="1">
    <source>
        <dbReference type="Proteomes" id="UP000050795"/>
    </source>
</evidence>
<accession>A0AA85JLR1</accession>
<organism evidence="1 2">
    <name type="scientific">Trichobilharzia regenti</name>
    <name type="common">Nasal bird schistosome</name>
    <dbReference type="NCBI Taxonomy" id="157069"/>
    <lineage>
        <taxon>Eukaryota</taxon>
        <taxon>Metazoa</taxon>
        <taxon>Spiralia</taxon>
        <taxon>Lophotrochozoa</taxon>
        <taxon>Platyhelminthes</taxon>
        <taxon>Trematoda</taxon>
        <taxon>Digenea</taxon>
        <taxon>Strigeidida</taxon>
        <taxon>Schistosomatoidea</taxon>
        <taxon>Schistosomatidae</taxon>
        <taxon>Trichobilharzia</taxon>
    </lineage>
</organism>
<proteinExistence type="predicted"/>
<keyword evidence="1" id="KW-1185">Reference proteome</keyword>
<evidence type="ECO:0000313" key="2">
    <source>
        <dbReference type="WBParaSite" id="TREG1_23560.1"/>
    </source>
</evidence>
<name>A0AA85JLR1_TRIRE</name>
<dbReference type="AlphaFoldDB" id="A0AA85JLR1"/>
<reference evidence="1" key="1">
    <citation type="submission" date="2022-06" db="EMBL/GenBank/DDBJ databases">
        <authorList>
            <person name="Berger JAMES D."/>
            <person name="Berger JAMES D."/>
        </authorList>
    </citation>
    <scope>NUCLEOTIDE SEQUENCE [LARGE SCALE GENOMIC DNA]</scope>
</reference>